<evidence type="ECO:0000256" key="4">
    <source>
        <dbReference type="ARBA" id="ARBA00022982"/>
    </source>
</evidence>
<dbReference type="SUPFAM" id="SSF141493">
    <property type="entry name" value="Allene oxide cyclase-like"/>
    <property type="match status" value="1"/>
</dbReference>
<dbReference type="GO" id="GO:0046872">
    <property type="term" value="F:metal ion binding"/>
    <property type="evidence" value="ECO:0007669"/>
    <property type="project" value="UniProtKB-KW"/>
</dbReference>
<evidence type="ECO:0000256" key="2">
    <source>
        <dbReference type="ARBA" id="ARBA00022617"/>
    </source>
</evidence>
<dbReference type="Pfam" id="PF00034">
    <property type="entry name" value="Cytochrom_C"/>
    <property type="match status" value="1"/>
</dbReference>
<accession>A0A1I1TV15</accession>
<keyword evidence="2 6" id="KW-0349">Heme</keyword>
<keyword evidence="5 6" id="KW-0408">Iron</keyword>
<feature type="chain" id="PRO_5011549285" evidence="7">
    <location>
        <begin position="23"/>
        <end position="357"/>
    </location>
</feature>
<evidence type="ECO:0000256" key="5">
    <source>
        <dbReference type="ARBA" id="ARBA00023004"/>
    </source>
</evidence>
<dbReference type="Gene3D" id="2.40.480.10">
    <property type="entry name" value="Allene oxide cyclase-like"/>
    <property type="match status" value="1"/>
</dbReference>
<dbReference type="Gene3D" id="1.10.760.10">
    <property type="entry name" value="Cytochrome c-like domain"/>
    <property type="match status" value="2"/>
</dbReference>
<evidence type="ECO:0000256" key="6">
    <source>
        <dbReference type="PROSITE-ProRule" id="PRU00433"/>
    </source>
</evidence>
<dbReference type="GO" id="GO:0009055">
    <property type="term" value="F:electron transfer activity"/>
    <property type="evidence" value="ECO:0007669"/>
    <property type="project" value="InterPro"/>
</dbReference>
<keyword evidence="1" id="KW-0813">Transport</keyword>
<gene>
    <name evidence="9" type="ORF">SAMN02745724_04926</name>
</gene>
<dbReference type="EMBL" id="FOLO01000071">
    <property type="protein sequence ID" value="SFD59400.1"/>
    <property type="molecule type" value="Genomic_DNA"/>
</dbReference>
<dbReference type="GO" id="GO:0046423">
    <property type="term" value="F:allene-oxide cyclase activity"/>
    <property type="evidence" value="ECO:0007669"/>
    <property type="project" value="InterPro"/>
</dbReference>
<organism evidence="9 10">
    <name type="scientific">Pseudoalteromonas denitrificans DSM 6059</name>
    <dbReference type="NCBI Taxonomy" id="1123010"/>
    <lineage>
        <taxon>Bacteria</taxon>
        <taxon>Pseudomonadati</taxon>
        <taxon>Pseudomonadota</taxon>
        <taxon>Gammaproteobacteria</taxon>
        <taxon>Alteromonadales</taxon>
        <taxon>Pseudoalteromonadaceae</taxon>
        <taxon>Pseudoalteromonas</taxon>
    </lineage>
</organism>
<dbReference type="RefSeq" id="WP_091991077.1">
    <property type="nucleotide sequence ID" value="NZ_FOLO01000071.1"/>
</dbReference>
<dbReference type="SUPFAM" id="SSF46626">
    <property type="entry name" value="Cytochrome c"/>
    <property type="match status" value="2"/>
</dbReference>
<dbReference type="OrthoDB" id="9773456at2"/>
<evidence type="ECO:0000256" key="1">
    <source>
        <dbReference type="ARBA" id="ARBA00022448"/>
    </source>
</evidence>
<dbReference type="GO" id="GO:0009695">
    <property type="term" value="P:jasmonic acid biosynthetic process"/>
    <property type="evidence" value="ECO:0007669"/>
    <property type="project" value="InterPro"/>
</dbReference>
<dbReference type="Proteomes" id="UP000198862">
    <property type="component" value="Unassembled WGS sequence"/>
</dbReference>
<evidence type="ECO:0000256" key="3">
    <source>
        <dbReference type="ARBA" id="ARBA00022723"/>
    </source>
</evidence>
<dbReference type="GO" id="GO:0020037">
    <property type="term" value="F:heme binding"/>
    <property type="evidence" value="ECO:0007669"/>
    <property type="project" value="InterPro"/>
</dbReference>
<evidence type="ECO:0000313" key="10">
    <source>
        <dbReference type="Proteomes" id="UP000198862"/>
    </source>
</evidence>
<dbReference type="STRING" id="1123010.SAMN02745724_04926"/>
<dbReference type="InterPro" id="IPR036909">
    <property type="entry name" value="Cyt_c-like_dom_sf"/>
</dbReference>
<feature type="signal peptide" evidence="7">
    <location>
        <begin position="1"/>
        <end position="22"/>
    </location>
</feature>
<sequence>MKVIINLCFALISFVYLIKANANTLITYADAITSPAVYLDLGEKGDSLGDQWLFDQPLLDINGDKIGNNSGVCLRTKIGSSSQCQWTLTLAKGTIQVAGREFDQGSSSISIVGGTGLYKHISGELISVKQKNGTFKQTLFYTINQGSKKKNKLKKISSLINDVRANSHYACSECHGKTGNPPITDKYAKQSPILAGQSMSYLTAQLLHFKSGARHTQEMDKALTDYNLDEIKMIAAYFSKQVPLNNNELNPSIDTLKHNKLQDAQWAKKGKQLYFYGDESRNINACSSCHGDNAQGNIALNAPRLKNQHARYIRMTLSAYSQGTRTTDKHLSFVMKDISKKLNQDDIKHVAAYIQSM</sequence>
<dbReference type="InterPro" id="IPR034871">
    <property type="entry name" value="Allene_oxi_cyc_sf"/>
</dbReference>
<dbReference type="PROSITE" id="PS51007">
    <property type="entry name" value="CYTC"/>
    <property type="match status" value="1"/>
</dbReference>
<name>A0A1I1TV15_9GAMM</name>
<dbReference type="PANTHER" id="PTHR33751:SF9">
    <property type="entry name" value="CYTOCHROME C4"/>
    <property type="match status" value="1"/>
</dbReference>
<keyword evidence="10" id="KW-1185">Reference proteome</keyword>
<reference evidence="9 10" key="1">
    <citation type="submission" date="2016-10" db="EMBL/GenBank/DDBJ databases">
        <authorList>
            <person name="de Groot N.N."/>
        </authorList>
    </citation>
    <scope>NUCLEOTIDE SEQUENCE [LARGE SCALE GENOMIC DNA]</scope>
    <source>
        <strain evidence="9 10">DSM 6059</strain>
    </source>
</reference>
<keyword evidence="4" id="KW-0249">Electron transport</keyword>
<dbReference type="PANTHER" id="PTHR33751">
    <property type="entry name" value="CBB3-TYPE CYTOCHROME C OXIDASE SUBUNIT FIXP"/>
    <property type="match status" value="1"/>
</dbReference>
<keyword evidence="3 6" id="KW-0479">Metal-binding</keyword>
<evidence type="ECO:0000259" key="8">
    <source>
        <dbReference type="PROSITE" id="PS51007"/>
    </source>
</evidence>
<feature type="domain" description="Cytochrome c" evidence="8">
    <location>
        <begin position="265"/>
        <end position="357"/>
    </location>
</feature>
<dbReference type="InterPro" id="IPR050597">
    <property type="entry name" value="Cytochrome_c_Oxidase_Subunit"/>
</dbReference>
<protein>
    <submittedName>
        <fullName evidence="9">Cytochrome c553</fullName>
    </submittedName>
</protein>
<dbReference type="AlphaFoldDB" id="A0A1I1TV15"/>
<proteinExistence type="predicted"/>
<evidence type="ECO:0000313" key="9">
    <source>
        <dbReference type="EMBL" id="SFD59400.1"/>
    </source>
</evidence>
<dbReference type="InterPro" id="IPR009056">
    <property type="entry name" value="Cyt_c-like_dom"/>
</dbReference>
<evidence type="ECO:0000256" key="7">
    <source>
        <dbReference type="SAM" id="SignalP"/>
    </source>
</evidence>
<dbReference type="InterPro" id="IPR044859">
    <property type="entry name" value="Allene_oxi_cyc_Dirigent"/>
</dbReference>
<keyword evidence="7" id="KW-0732">Signal</keyword>